<reference evidence="2" key="1">
    <citation type="submission" date="2020-10" db="EMBL/GenBank/DDBJ databases">
        <authorList>
            <person name="Gilroy R."/>
        </authorList>
    </citation>
    <scope>NUCLEOTIDE SEQUENCE</scope>
    <source>
        <strain evidence="2">CHK181-108</strain>
    </source>
</reference>
<dbReference type="InterPro" id="IPR013830">
    <property type="entry name" value="SGNH_hydro"/>
</dbReference>
<dbReference type="CDD" id="cd00229">
    <property type="entry name" value="SGNH_hydrolase"/>
    <property type="match status" value="1"/>
</dbReference>
<dbReference type="GO" id="GO:0016787">
    <property type="term" value="F:hydrolase activity"/>
    <property type="evidence" value="ECO:0007669"/>
    <property type="project" value="UniProtKB-KW"/>
</dbReference>
<sequence>MDLMDINDYYLRKDEKPLDRIVNNGGFCGIFRTICCIGDSLSSGEFETIAPDGKHSYYDIYEQSWGQYIARMTGSTVYNFSKGGMTAKKYCSGFADENAFWSPMKAAQAYIIALGVNDMWEEGVKAGCIDDTADDNTFAGFYGTIIQRLKRISPDAKLFFVTQPREESDSDYQIKNKEAQRKILYGFAGKFTNSYVLDLYKYAPVYDKKFKENFFFNGHMNAAGYRLTADIIASYIDYIIRSSPEDFTASGLIGAGIDFGVQSGN</sequence>
<proteinExistence type="predicted"/>
<comment type="caution">
    <text evidence="2">The sequence shown here is derived from an EMBL/GenBank/DDBJ whole genome shotgun (WGS) entry which is preliminary data.</text>
</comment>
<dbReference type="AlphaFoldDB" id="A0A9D1H5R2"/>
<evidence type="ECO:0000313" key="3">
    <source>
        <dbReference type="Proteomes" id="UP000824165"/>
    </source>
</evidence>
<organism evidence="2 3">
    <name type="scientific">Candidatus Ornithomonoglobus intestinigallinarum</name>
    <dbReference type="NCBI Taxonomy" id="2840894"/>
    <lineage>
        <taxon>Bacteria</taxon>
        <taxon>Bacillati</taxon>
        <taxon>Bacillota</taxon>
        <taxon>Clostridia</taxon>
        <taxon>Candidatus Ornithomonoglobus</taxon>
    </lineage>
</organism>
<dbReference type="Proteomes" id="UP000824165">
    <property type="component" value="Unassembled WGS sequence"/>
</dbReference>
<dbReference type="Gene3D" id="3.40.50.1110">
    <property type="entry name" value="SGNH hydrolase"/>
    <property type="match status" value="1"/>
</dbReference>
<dbReference type="SUPFAM" id="SSF52266">
    <property type="entry name" value="SGNH hydrolase"/>
    <property type="match status" value="1"/>
</dbReference>
<feature type="domain" description="SGNH hydrolase-type esterase" evidence="1">
    <location>
        <begin position="36"/>
        <end position="227"/>
    </location>
</feature>
<accession>A0A9D1H5R2</accession>
<gene>
    <name evidence="2" type="ORF">IAA60_08660</name>
</gene>
<protein>
    <submittedName>
        <fullName evidence="2">SGNH/GDSL hydrolase family protein</fullName>
    </submittedName>
</protein>
<reference evidence="2" key="2">
    <citation type="journal article" date="2021" name="PeerJ">
        <title>Extensive microbial diversity within the chicken gut microbiome revealed by metagenomics and culture.</title>
        <authorList>
            <person name="Gilroy R."/>
            <person name="Ravi A."/>
            <person name="Getino M."/>
            <person name="Pursley I."/>
            <person name="Horton D.L."/>
            <person name="Alikhan N.F."/>
            <person name="Baker D."/>
            <person name="Gharbi K."/>
            <person name="Hall N."/>
            <person name="Watson M."/>
            <person name="Adriaenssens E.M."/>
            <person name="Foster-Nyarko E."/>
            <person name="Jarju S."/>
            <person name="Secka A."/>
            <person name="Antonio M."/>
            <person name="Oren A."/>
            <person name="Chaudhuri R.R."/>
            <person name="La Ragione R."/>
            <person name="Hildebrand F."/>
            <person name="Pallen M.J."/>
        </authorList>
    </citation>
    <scope>NUCLEOTIDE SEQUENCE</scope>
    <source>
        <strain evidence="2">CHK181-108</strain>
    </source>
</reference>
<dbReference type="EMBL" id="DVLU01000093">
    <property type="protein sequence ID" value="HIT85954.1"/>
    <property type="molecule type" value="Genomic_DNA"/>
</dbReference>
<evidence type="ECO:0000259" key="1">
    <source>
        <dbReference type="Pfam" id="PF13472"/>
    </source>
</evidence>
<keyword evidence="2" id="KW-0378">Hydrolase</keyword>
<name>A0A9D1H5R2_9FIRM</name>
<evidence type="ECO:0000313" key="2">
    <source>
        <dbReference type="EMBL" id="HIT85954.1"/>
    </source>
</evidence>
<dbReference type="Pfam" id="PF13472">
    <property type="entry name" value="Lipase_GDSL_2"/>
    <property type="match status" value="1"/>
</dbReference>
<dbReference type="InterPro" id="IPR036514">
    <property type="entry name" value="SGNH_hydro_sf"/>
</dbReference>